<feature type="domain" description="Fucosyltransferase N-terminal" evidence="14">
    <location>
        <begin position="83"/>
        <end position="198"/>
    </location>
</feature>
<dbReference type="Pfam" id="PF17039">
    <property type="entry name" value="Glyco_tran_10_N"/>
    <property type="match status" value="1"/>
</dbReference>
<dbReference type="Proteomes" id="UP001445076">
    <property type="component" value="Unassembled WGS sequence"/>
</dbReference>
<evidence type="ECO:0000256" key="5">
    <source>
        <dbReference type="ARBA" id="ARBA00022679"/>
    </source>
</evidence>
<keyword evidence="9 12" id="KW-0333">Golgi apparatus</keyword>
<keyword evidence="4 12" id="KW-0328">Glycosyltransferase</keyword>
<evidence type="ECO:0000256" key="7">
    <source>
        <dbReference type="ARBA" id="ARBA00022968"/>
    </source>
</evidence>
<proteinExistence type="inferred from homology"/>
<evidence type="ECO:0000256" key="4">
    <source>
        <dbReference type="ARBA" id="ARBA00022676"/>
    </source>
</evidence>
<comment type="caution">
    <text evidence="15">The sequence shown here is derived from an EMBL/GenBank/DDBJ whole genome shotgun (WGS) entry which is preliminary data.</text>
</comment>
<evidence type="ECO:0000259" key="13">
    <source>
        <dbReference type="Pfam" id="PF00852"/>
    </source>
</evidence>
<keyword evidence="16" id="KW-1185">Reference proteome</keyword>
<organism evidence="15 16">
    <name type="scientific">Cherax quadricarinatus</name>
    <name type="common">Australian red claw crayfish</name>
    <dbReference type="NCBI Taxonomy" id="27406"/>
    <lineage>
        <taxon>Eukaryota</taxon>
        <taxon>Metazoa</taxon>
        <taxon>Ecdysozoa</taxon>
        <taxon>Arthropoda</taxon>
        <taxon>Crustacea</taxon>
        <taxon>Multicrustacea</taxon>
        <taxon>Malacostraca</taxon>
        <taxon>Eumalacostraca</taxon>
        <taxon>Eucarida</taxon>
        <taxon>Decapoda</taxon>
        <taxon>Pleocyemata</taxon>
        <taxon>Astacidea</taxon>
        <taxon>Parastacoidea</taxon>
        <taxon>Parastacidae</taxon>
        <taxon>Cherax</taxon>
    </lineage>
</organism>
<dbReference type="GO" id="GO:0032580">
    <property type="term" value="C:Golgi cisterna membrane"/>
    <property type="evidence" value="ECO:0007669"/>
    <property type="project" value="UniProtKB-SubCell"/>
</dbReference>
<dbReference type="EC" id="2.4.1.-" evidence="12"/>
<dbReference type="PANTHER" id="PTHR48438:SF1">
    <property type="entry name" value="ALPHA-(1,3)-FUCOSYLTRANSFERASE C-RELATED"/>
    <property type="match status" value="1"/>
</dbReference>
<evidence type="ECO:0000256" key="3">
    <source>
        <dbReference type="ARBA" id="ARBA00008919"/>
    </source>
</evidence>
<evidence type="ECO:0000256" key="8">
    <source>
        <dbReference type="ARBA" id="ARBA00022989"/>
    </source>
</evidence>
<dbReference type="InterPro" id="IPR031481">
    <property type="entry name" value="Glyco_tran_10_N"/>
</dbReference>
<dbReference type="GO" id="GO:0008417">
    <property type="term" value="F:fucosyltransferase activity"/>
    <property type="evidence" value="ECO:0007669"/>
    <property type="project" value="InterPro"/>
</dbReference>
<keyword evidence="6 12" id="KW-0812">Transmembrane</keyword>
<evidence type="ECO:0000256" key="1">
    <source>
        <dbReference type="ARBA" id="ARBA00004447"/>
    </source>
</evidence>
<evidence type="ECO:0000256" key="2">
    <source>
        <dbReference type="ARBA" id="ARBA00004922"/>
    </source>
</evidence>
<keyword evidence="10" id="KW-0472">Membrane</keyword>
<dbReference type="Gene3D" id="3.40.50.11660">
    <property type="entry name" value="Glycosyl transferase family 10, C-terminal domain"/>
    <property type="match status" value="1"/>
</dbReference>
<evidence type="ECO:0000313" key="16">
    <source>
        <dbReference type="Proteomes" id="UP001445076"/>
    </source>
</evidence>
<dbReference type="SUPFAM" id="SSF53756">
    <property type="entry name" value="UDP-Glycosyltransferase/glycogen phosphorylase"/>
    <property type="match status" value="1"/>
</dbReference>
<comment type="similarity">
    <text evidence="3 12">Belongs to the glycosyltransferase 10 family.</text>
</comment>
<keyword evidence="5 12" id="KW-0808">Transferase</keyword>
<evidence type="ECO:0000256" key="12">
    <source>
        <dbReference type="RuleBase" id="RU003832"/>
    </source>
</evidence>
<dbReference type="InterPro" id="IPR055270">
    <property type="entry name" value="Glyco_tran_10_C"/>
</dbReference>
<name>A0AAW0X399_CHEQU</name>
<evidence type="ECO:0000256" key="6">
    <source>
        <dbReference type="ARBA" id="ARBA00022692"/>
    </source>
</evidence>
<dbReference type="PANTHER" id="PTHR48438">
    <property type="entry name" value="ALPHA-(1,3)-FUCOSYLTRANSFERASE C-RELATED"/>
    <property type="match status" value="1"/>
</dbReference>
<dbReference type="InterPro" id="IPR038577">
    <property type="entry name" value="GT10-like_C_sf"/>
</dbReference>
<keyword evidence="8" id="KW-1133">Transmembrane helix</keyword>
<protein>
    <recommendedName>
        <fullName evidence="12">Fucosyltransferase</fullName>
        <ecNumber evidence="12">2.4.1.-</ecNumber>
    </recommendedName>
</protein>
<evidence type="ECO:0000259" key="14">
    <source>
        <dbReference type="Pfam" id="PF17039"/>
    </source>
</evidence>
<reference evidence="15 16" key="1">
    <citation type="journal article" date="2024" name="BMC Genomics">
        <title>Genome assembly of redclaw crayfish (Cherax quadricarinatus) provides insights into its immune adaptation and hypoxia tolerance.</title>
        <authorList>
            <person name="Liu Z."/>
            <person name="Zheng J."/>
            <person name="Li H."/>
            <person name="Fang K."/>
            <person name="Wang S."/>
            <person name="He J."/>
            <person name="Zhou D."/>
            <person name="Weng S."/>
            <person name="Chi M."/>
            <person name="Gu Z."/>
            <person name="He J."/>
            <person name="Li F."/>
            <person name="Wang M."/>
        </authorList>
    </citation>
    <scope>NUCLEOTIDE SEQUENCE [LARGE SCALE GENOMIC DNA]</scope>
    <source>
        <strain evidence="15">ZL_2023a</strain>
    </source>
</reference>
<keyword evidence="7" id="KW-0735">Signal-anchor</keyword>
<evidence type="ECO:0000313" key="15">
    <source>
        <dbReference type="EMBL" id="KAK8738857.1"/>
    </source>
</evidence>
<feature type="domain" description="Fucosyltransferase C-terminal" evidence="13">
    <location>
        <begin position="218"/>
        <end position="300"/>
    </location>
</feature>
<dbReference type="Pfam" id="PF00852">
    <property type="entry name" value="Glyco_transf_10"/>
    <property type="match status" value="1"/>
</dbReference>
<evidence type="ECO:0000256" key="10">
    <source>
        <dbReference type="ARBA" id="ARBA00023136"/>
    </source>
</evidence>
<dbReference type="EMBL" id="JARKIK010000038">
    <property type="protein sequence ID" value="KAK8738857.1"/>
    <property type="molecule type" value="Genomic_DNA"/>
</dbReference>
<gene>
    <name evidence="15" type="ORF">OTU49_003707</name>
</gene>
<dbReference type="AlphaFoldDB" id="A0AAW0X399"/>
<keyword evidence="11" id="KW-0325">Glycoprotein</keyword>
<dbReference type="InterPro" id="IPR001503">
    <property type="entry name" value="Glyco_trans_10"/>
</dbReference>
<sequence>MKKLRKVLALCVTLAIFCYWKFRPDPFISPSVLHALQYQLRHQMEKRDNFTIPLEDQLTKEMMMPLEFAKEPHLDPRQASDTNLKKILMWNEFYGMTHMEVGLGQEPFIRAGCPINTCWLSANRSLFKYTELDAVIWYAGSSDTSFPEYRSPHTRYIFFLLEPPGILQQLWISLPPYTNIFNWTLTYRLDSDIPIPYGHVMKLRERDKNWINLDFSAGKSKMVAWFVSNCNTQSGRHRVVNTLQQYIEVDIYGKCGTLSCGTHHRNWKCYEMLDKHYKFYLAFENNLCLDYVTEKLFNILE</sequence>
<comment type="subcellular location">
    <subcellularLocation>
        <location evidence="1 12">Golgi apparatus</location>
        <location evidence="1 12">Golgi stack membrane</location>
        <topology evidence="1 12">Single-pass type II membrane protein</topology>
    </subcellularLocation>
</comment>
<evidence type="ECO:0000256" key="11">
    <source>
        <dbReference type="ARBA" id="ARBA00023180"/>
    </source>
</evidence>
<accession>A0AAW0X399</accession>
<comment type="pathway">
    <text evidence="2">Protein modification; protein glycosylation.</text>
</comment>
<evidence type="ECO:0000256" key="9">
    <source>
        <dbReference type="ARBA" id="ARBA00023034"/>
    </source>
</evidence>